<organism evidence="5 6">
    <name type="scientific">Solea senegalensis</name>
    <name type="common">Senegalese sole</name>
    <dbReference type="NCBI Taxonomy" id="28829"/>
    <lineage>
        <taxon>Eukaryota</taxon>
        <taxon>Metazoa</taxon>
        <taxon>Chordata</taxon>
        <taxon>Craniata</taxon>
        <taxon>Vertebrata</taxon>
        <taxon>Euteleostomi</taxon>
        <taxon>Actinopterygii</taxon>
        <taxon>Neopterygii</taxon>
        <taxon>Teleostei</taxon>
        <taxon>Neoteleostei</taxon>
        <taxon>Acanthomorphata</taxon>
        <taxon>Carangaria</taxon>
        <taxon>Pleuronectiformes</taxon>
        <taxon>Pleuronectoidei</taxon>
        <taxon>Soleidae</taxon>
        <taxon>Solea</taxon>
    </lineage>
</organism>
<evidence type="ECO:0000256" key="3">
    <source>
        <dbReference type="SAM" id="MobiDB-lite"/>
    </source>
</evidence>
<protein>
    <recommendedName>
        <fullName evidence="2">Tudor domain-containing protein 5</fullName>
    </recommendedName>
</protein>
<reference evidence="5 6" key="1">
    <citation type="journal article" date="2021" name="Sci. Rep.">
        <title>Chromosome anchoring in Senegalese sole (Solea senegalensis) reveals sex-associated markers and genome rearrangements in flatfish.</title>
        <authorList>
            <person name="Guerrero-Cozar I."/>
            <person name="Gomez-Garrido J."/>
            <person name="Berbel C."/>
            <person name="Martinez-Blanch J.F."/>
            <person name="Alioto T."/>
            <person name="Claros M.G."/>
            <person name="Gagnaire P.A."/>
            <person name="Manchado M."/>
        </authorList>
    </citation>
    <scope>NUCLEOTIDE SEQUENCE [LARGE SCALE GENOMIC DNA]</scope>
    <source>
        <strain evidence="5">Sse05_10M</strain>
    </source>
</reference>
<feature type="compositionally biased region" description="Acidic residues" evidence="3">
    <location>
        <begin position="443"/>
        <end position="454"/>
    </location>
</feature>
<evidence type="ECO:0000313" key="6">
    <source>
        <dbReference type="Proteomes" id="UP000693946"/>
    </source>
</evidence>
<feature type="region of interest" description="Disordered" evidence="3">
    <location>
        <begin position="231"/>
        <end position="272"/>
    </location>
</feature>
<sequence length="900" mass="99628">MNQEEVLAHLKRDIRALLTSSKMGLDPDQLRRDYVEMLGHPMPLKLLGFRNIMDMVKDMPDVVSIGINADGTICLNAVSDETTQNIKKLVGKQRMSKADRRTKRVSASYFSPHYSRISPSVVLPRRGCGPPPLPAQLRAQLCFLLSQGPLRLSDLEGCFLRCFGHPLRCQSYGFYTTGEMLAALTDLVIIQQSRLGSLIRLRDHMVTRPVLIPFNSARKTGPSMPLLHRTNKPPFKGPGNSAPSAGLHPVSLKQSPVTQSSAETPMDPVCKEPITVRNKPNLVEKNQEVEPGLSQEDHLLQKCILKLEEELHRTILENGIASTISLELKDKLQKVVGQARDGLSVHDLPAEYKRLLGEELPLQQSGFFSVTELISAMSDIFHLKPAEDDSGHHWVIMNVKDIDAPLSDSKETENCNSGEELSYTSIDFSCEESPWEGKREADDNNTDVESEELETSSNSKIREMVSEKYTVVQVHCNPALPLDAMRSQRLQPPTRHSARELVQVTVEQVDSPAHFYIRFSDSKEAQAMEDMMIEMRRCYTYSDVAEGYRLPKKFVRRGQACCVSPAGLWFYRVVIQKIVSPTQVEVYFVDFGDTTVVQSASLKFLKLCYSVLPAQAVPSSLAGIKPTSGSWTAEAVASFQKLCCDRTLVGALDCYTGDVLQLYLCDTRTAHDVYVHTALMNQGHGKPCSPAESAALCVQSNPASLYLGEGKVDLLEFEEEMTSTEPANTPDESMPSSLKEEEEEMPALEFIESSEVSSDTQAARANPLSFVLNDQALSCHELGPVLTNEPSPTNTTTTTSAPLTAPDLIQTKTTSAEVTKMSPQATPSSFNSSPCCQTQEKEKYQSNVTVPLLVRPPPILRTLSLHTPYLGQIQHCNQGAPVSLLHQRSTSIMFPLFGSR</sequence>
<gene>
    <name evidence="5" type="ORF">JOB18_020817</name>
</gene>
<accession>A0AAV6SBG5</accession>
<feature type="region of interest" description="Disordered" evidence="3">
    <location>
        <begin position="432"/>
        <end position="458"/>
    </location>
</feature>
<dbReference type="InterPro" id="IPR050621">
    <property type="entry name" value="Tudor_domain_containing"/>
</dbReference>
<dbReference type="PROSITE" id="PS51644">
    <property type="entry name" value="HTH_OST"/>
    <property type="match status" value="3"/>
</dbReference>
<feature type="domain" description="HTH OST-type" evidence="4">
    <location>
        <begin position="6"/>
        <end position="79"/>
    </location>
</feature>
<dbReference type="Pfam" id="PF00567">
    <property type="entry name" value="TUDOR"/>
    <property type="match status" value="1"/>
</dbReference>
<name>A0AAV6SBG5_SOLSE</name>
<comment type="caution">
    <text evidence="5">The sequence shown here is derived from an EMBL/GenBank/DDBJ whole genome shotgun (WGS) entry which is preliminary data.</text>
</comment>
<dbReference type="AlphaFoldDB" id="A0AAV6SBG5"/>
<evidence type="ECO:0000256" key="1">
    <source>
        <dbReference type="ARBA" id="ARBA00010384"/>
    </source>
</evidence>
<dbReference type="Proteomes" id="UP000693946">
    <property type="component" value="Linkage Group LG14"/>
</dbReference>
<proteinExistence type="inferred from homology"/>
<feature type="compositionally biased region" description="Polar residues" evidence="3">
    <location>
        <begin position="252"/>
        <end position="263"/>
    </location>
</feature>
<dbReference type="InterPro" id="IPR002999">
    <property type="entry name" value="Tudor"/>
</dbReference>
<dbReference type="InterPro" id="IPR025605">
    <property type="entry name" value="OST-HTH/LOTUS_dom"/>
</dbReference>
<comment type="similarity">
    <text evidence="1">Belongs to the TDRD5 family.</text>
</comment>
<feature type="domain" description="HTH OST-type" evidence="4">
    <location>
        <begin position="129"/>
        <end position="205"/>
    </location>
</feature>
<evidence type="ECO:0000256" key="2">
    <source>
        <dbReference type="ARBA" id="ARBA00013420"/>
    </source>
</evidence>
<feature type="domain" description="HTH OST-type" evidence="4">
    <location>
        <begin position="324"/>
        <end position="399"/>
    </location>
</feature>
<dbReference type="EMBL" id="JAGKHQ010000006">
    <property type="protein sequence ID" value="KAG7513942.1"/>
    <property type="molecule type" value="Genomic_DNA"/>
</dbReference>
<keyword evidence="6" id="KW-1185">Reference proteome</keyword>
<dbReference type="PANTHER" id="PTHR22948:SF19">
    <property type="entry name" value="TUDOR DOMAIN-CONTAINING PROTEIN 5"/>
    <property type="match status" value="1"/>
</dbReference>
<dbReference type="PANTHER" id="PTHR22948">
    <property type="entry name" value="TUDOR DOMAIN CONTAINING PROTEIN"/>
    <property type="match status" value="1"/>
</dbReference>
<feature type="region of interest" description="Disordered" evidence="3">
    <location>
        <begin position="720"/>
        <end position="740"/>
    </location>
</feature>
<dbReference type="Pfam" id="PF12872">
    <property type="entry name" value="OST-HTH"/>
    <property type="match status" value="3"/>
</dbReference>
<evidence type="ECO:0000259" key="4">
    <source>
        <dbReference type="PROSITE" id="PS51644"/>
    </source>
</evidence>
<evidence type="ECO:0000313" key="5">
    <source>
        <dbReference type="EMBL" id="KAG7513942.1"/>
    </source>
</evidence>